<evidence type="ECO:0000313" key="10">
    <source>
        <dbReference type="EMBL" id="KAL1499279.1"/>
    </source>
</evidence>
<dbReference type="Gene3D" id="1.10.287.630">
    <property type="entry name" value="Helix hairpin bin"/>
    <property type="match status" value="1"/>
</dbReference>
<evidence type="ECO:0000256" key="5">
    <source>
        <dbReference type="ARBA" id="ARBA00023065"/>
    </source>
</evidence>
<accession>A0AB34IGL1</accession>
<comment type="caution">
    <text evidence="10">The sequence shown here is derived from an EMBL/GenBank/DDBJ whole genome shotgun (WGS) entry which is preliminary data.</text>
</comment>
<feature type="region of interest" description="Disordered" evidence="7">
    <location>
        <begin position="210"/>
        <end position="261"/>
    </location>
</feature>
<dbReference type="InterPro" id="IPR050818">
    <property type="entry name" value="KCNH_animal-type"/>
</dbReference>
<sequence>MRSWAPQERSRINPEDNGTLKRKGGSDGAMCASEGAPSTSADVSGLLALSLRQIDALKDGQESLSSKLDVVSSRLDDIFERLYLLSCESSFRGAQEEPSTTRLRKGSTAEFNPITYGCSRTPRSQPCSMSYLDKVTDPSAEAPGGMESFSDGRRNSCCRTRLGSYLSPDMMEAAQASVRPVDGEPLEISRAISAGVRHVAAPPVSRAASAAAALGGERQATATAPEEPASEPEVPPGGGEGGEEPEAEAACHEVGSPVPSPRNAALVMVHQSQQESRRGRLGTPVKSKTMTNLLTGSSSDSVDDVLRKCSDAVDADGAEAPCSRKTALSYEPEQMSREDRLRLFLTQDQDVEALLTAMRKSEQETDMLLRRQATWELHNPVASRLVLMPRSKAQSNWDLFMLVLVVCSAVMMPLDVAFKLSELSFFLEFLLYFIDSCFMLDLLLGFRTAFQLEGVIIKLPSTMARHYLKGWFLLDFAAAFPLNIIVESTPLRQNNVVDVCKLVRIIRLCKLPRILGANPAFNRWRAKVSTSVFQLVLGMVFLVFIFHLMGCLYTLIVRYEVGQMVARAGGRAVEGSYCTNYEMGVVESLGTWLPPCEFIGLMGNTVVLGGDIYLFSFLWTMCAMSGTQVATPTTSLEVVFTQIVILTGFLVTAYVIGTFTSSLTQLAAAGNFERQKRDYIEQYLQYKGIPPALRRQVQQFYQFAGFEEGEQMLETLPVSLRLKLDLVLSKNIFIKVPFFKNCDLSQISVIVPLVHHEFAGPGKTVLHEGVTCTGLYMIGRGFAKVIAAGQIRKLLSSSDFFGETSLLSDVPATVTVQTITLCQFEVIAKKEFHHVLTLYPQVRRMLVRFAAQREKKDKQPYELSDVMKQLGKVTLDLKQANYFTPETKLELKQAMSDLVEQTRMKSTKADRAGARRSSWLAQRLFSSSNKPLNAMKRLRLHRSSSLIVQANRARATSGPVTQVHSQAGKVHNSAWHLDEQSLSAGSFARFLKQAASRCRFPRRSGFRNWARQGKDRTELVAAHREDNLKRERNTSRNKGCDCTAEQI</sequence>
<dbReference type="GO" id="GO:0005249">
    <property type="term" value="F:voltage-gated potassium channel activity"/>
    <property type="evidence" value="ECO:0007669"/>
    <property type="project" value="TreeGrafter"/>
</dbReference>
<dbReference type="SMART" id="SM00100">
    <property type="entry name" value="cNMP"/>
    <property type="match status" value="1"/>
</dbReference>
<keyword evidence="6 8" id="KW-0472">Membrane</keyword>
<dbReference type="InterPro" id="IPR014710">
    <property type="entry name" value="RmlC-like_jellyroll"/>
</dbReference>
<feature type="domain" description="Cyclic nucleotide-binding" evidence="9">
    <location>
        <begin position="738"/>
        <end position="853"/>
    </location>
</feature>
<evidence type="ECO:0000256" key="7">
    <source>
        <dbReference type="SAM" id="MobiDB-lite"/>
    </source>
</evidence>
<dbReference type="InterPro" id="IPR000595">
    <property type="entry name" value="cNMP-bd_dom"/>
</dbReference>
<gene>
    <name evidence="10" type="ORF">AB1Y20_011489</name>
</gene>
<evidence type="ECO:0000256" key="8">
    <source>
        <dbReference type="SAM" id="Phobius"/>
    </source>
</evidence>
<dbReference type="SUPFAM" id="SSF81324">
    <property type="entry name" value="Voltage-gated potassium channels"/>
    <property type="match status" value="1"/>
</dbReference>
<keyword evidence="5" id="KW-0406">Ion transport</keyword>
<dbReference type="GO" id="GO:0005886">
    <property type="term" value="C:plasma membrane"/>
    <property type="evidence" value="ECO:0007669"/>
    <property type="project" value="TreeGrafter"/>
</dbReference>
<protein>
    <recommendedName>
        <fullName evidence="9">Cyclic nucleotide-binding domain-containing protein</fullName>
    </recommendedName>
</protein>
<feature type="region of interest" description="Disordered" evidence="7">
    <location>
        <begin position="1"/>
        <end position="40"/>
    </location>
</feature>
<dbReference type="GO" id="GO:0042391">
    <property type="term" value="P:regulation of membrane potential"/>
    <property type="evidence" value="ECO:0007669"/>
    <property type="project" value="TreeGrafter"/>
</dbReference>
<organism evidence="10 11">
    <name type="scientific">Prymnesium parvum</name>
    <name type="common">Toxic golden alga</name>
    <dbReference type="NCBI Taxonomy" id="97485"/>
    <lineage>
        <taxon>Eukaryota</taxon>
        <taxon>Haptista</taxon>
        <taxon>Haptophyta</taxon>
        <taxon>Prymnesiophyceae</taxon>
        <taxon>Prymnesiales</taxon>
        <taxon>Prymnesiaceae</taxon>
        <taxon>Prymnesium</taxon>
    </lineage>
</organism>
<evidence type="ECO:0000256" key="4">
    <source>
        <dbReference type="ARBA" id="ARBA00022989"/>
    </source>
</evidence>
<dbReference type="Pfam" id="PF00027">
    <property type="entry name" value="cNMP_binding"/>
    <property type="match status" value="1"/>
</dbReference>
<dbReference type="Proteomes" id="UP001515480">
    <property type="component" value="Unassembled WGS sequence"/>
</dbReference>
<dbReference type="SUPFAM" id="SSF51206">
    <property type="entry name" value="cAMP-binding domain-like"/>
    <property type="match status" value="1"/>
</dbReference>
<keyword evidence="3 8" id="KW-0812">Transmembrane</keyword>
<feature type="transmembrane region" description="Helical" evidence="8">
    <location>
        <begin position="639"/>
        <end position="657"/>
    </location>
</feature>
<evidence type="ECO:0000256" key="2">
    <source>
        <dbReference type="ARBA" id="ARBA00022448"/>
    </source>
</evidence>
<comment type="subcellular location">
    <subcellularLocation>
        <location evidence="1">Membrane</location>
        <topology evidence="1">Multi-pass membrane protein</topology>
    </subcellularLocation>
</comment>
<dbReference type="AlphaFoldDB" id="A0AB34IGL1"/>
<proteinExistence type="predicted"/>
<dbReference type="EMBL" id="JBGBPQ010000025">
    <property type="protein sequence ID" value="KAL1499279.1"/>
    <property type="molecule type" value="Genomic_DNA"/>
</dbReference>
<dbReference type="PANTHER" id="PTHR10217:SF435">
    <property type="entry name" value="POTASSIUM VOLTAGE-GATED CHANNEL PROTEIN EAG"/>
    <property type="match status" value="1"/>
</dbReference>
<evidence type="ECO:0000256" key="1">
    <source>
        <dbReference type="ARBA" id="ARBA00004141"/>
    </source>
</evidence>
<evidence type="ECO:0000256" key="3">
    <source>
        <dbReference type="ARBA" id="ARBA00022692"/>
    </source>
</evidence>
<keyword evidence="2" id="KW-0813">Transport</keyword>
<feature type="transmembrane region" description="Helical" evidence="8">
    <location>
        <begin position="598"/>
        <end position="619"/>
    </location>
</feature>
<keyword evidence="11" id="KW-1185">Reference proteome</keyword>
<dbReference type="Gene3D" id="2.60.120.10">
    <property type="entry name" value="Jelly Rolls"/>
    <property type="match status" value="1"/>
</dbReference>
<evidence type="ECO:0000256" key="6">
    <source>
        <dbReference type="ARBA" id="ARBA00023136"/>
    </source>
</evidence>
<dbReference type="PANTHER" id="PTHR10217">
    <property type="entry name" value="VOLTAGE AND LIGAND GATED POTASSIUM CHANNEL"/>
    <property type="match status" value="1"/>
</dbReference>
<feature type="transmembrane region" description="Helical" evidence="8">
    <location>
        <begin position="424"/>
        <end position="446"/>
    </location>
</feature>
<dbReference type="InterPro" id="IPR005821">
    <property type="entry name" value="Ion_trans_dom"/>
</dbReference>
<dbReference type="Gene3D" id="1.10.287.70">
    <property type="match status" value="1"/>
</dbReference>
<evidence type="ECO:0000259" key="9">
    <source>
        <dbReference type="PROSITE" id="PS50042"/>
    </source>
</evidence>
<dbReference type="InterPro" id="IPR018490">
    <property type="entry name" value="cNMP-bd_dom_sf"/>
</dbReference>
<dbReference type="Pfam" id="PF00520">
    <property type="entry name" value="Ion_trans"/>
    <property type="match status" value="1"/>
</dbReference>
<feature type="transmembrane region" description="Helical" evidence="8">
    <location>
        <begin position="397"/>
        <end position="418"/>
    </location>
</feature>
<dbReference type="PROSITE" id="PS50042">
    <property type="entry name" value="CNMP_BINDING_3"/>
    <property type="match status" value="1"/>
</dbReference>
<dbReference type="CDD" id="cd00038">
    <property type="entry name" value="CAP_ED"/>
    <property type="match status" value="1"/>
</dbReference>
<feature type="transmembrane region" description="Helical" evidence="8">
    <location>
        <begin position="532"/>
        <end position="557"/>
    </location>
</feature>
<reference evidence="10 11" key="1">
    <citation type="journal article" date="2024" name="Science">
        <title>Giant polyketide synthase enzymes in the biosynthesis of giant marine polyether toxins.</title>
        <authorList>
            <person name="Fallon T.R."/>
            <person name="Shende V.V."/>
            <person name="Wierzbicki I.H."/>
            <person name="Pendleton A.L."/>
            <person name="Watervoot N.F."/>
            <person name="Auber R.P."/>
            <person name="Gonzalez D.J."/>
            <person name="Wisecaver J.H."/>
            <person name="Moore B.S."/>
        </authorList>
    </citation>
    <scope>NUCLEOTIDE SEQUENCE [LARGE SCALE GENOMIC DNA]</scope>
    <source>
        <strain evidence="10 11">12B1</strain>
    </source>
</reference>
<name>A0AB34IGL1_PRYPA</name>
<evidence type="ECO:0000313" key="11">
    <source>
        <dbReference type="Proteomes" id="UP001515480"/>
    </source>
</evidence>
<keyword evidence="4 8" id="KW-1133">Transmembrane helix</keyword>